<name>A0ABN8BSZ8_9LACO</name>
<dbReference type="Proteomes" id="UP000789719">
    <property type="component" value="Unassembled WGS sequence"/>
</dbReference>
<dbReference type="SUPFAM" id="SSF53597">
    <property type="entry name" value="Dihydrofolate reductase-like"/>
    <property type="match status" value="1"/>
</dbReference>
<dbReference type="EMBL" id="CAKKNT010000035">
    <property type="protein sequence ID" value="CAH0419357.1"/>
    <property type="molecule type" value="Genomic_DNA"/>
</dbReference>
<accession>A0ABN8BSZ8</accession>
<dbReference type="Pfam" id="PF01872">
    <property type="entry name" value="RibD_C"/>
    <property type="match status" value="1"/>
</dbReference>
<comment type="caution">
    <text evidence="2">The sequence shown here is derived from an EMBL/GenBank/DDBJ whole genome shotgun (WGS) entry which is preliminary data.</text>
</comment>
<sequence>MPNKPFVTLFSVISLDHKLALGKTSHWLSAPALQPGLYQVAEIAQTIDYWIMTTAHSIQKVGISNDKIDVPFKLGQHYLILLDTEGDLSGKTLVAASKTFSQVLVYSPQTYKASAFPNVTFVKIQNFNLKQIFAQLSTNFNVDYLTIQADTDFNTAVFKANVVDRYVLVQLPIMVNDMRAPTIFWFNQILADWQTFQIQSIEPLLHSYLCISYYGQKN</sequence>
<keyword evidence="3" id="KW-1185">Reference proteome</keyword>
<reference evidence="2 3" key="1">
    <citation type="submission" date="2021-11" db="EMBL/GenBank/DDBJ databases">
        <authorList>
            <person name="Depoorter E."/>
        </authorList>
    </citation>
    <scope>NUCLEOTIDE SEQUENCE [LARGE SCALE GENOMIC DNA]</scope>
    <source>
        <strain evidence="2 3">LMG 24286</strain>
    </source>
</reference>
<evidence type="ECO:0000313" key="3">
    <source>
        <dbReference type="Proteomes" id="UP000789719"/>
    </source>
</evidence>
<organism evidence="2 3">
    <name type="scientific">Periweissella ghanensis</name>
    <dbReference type="NCBI Taxonomy" id="467997"/>
    <lineage>
        <taxon>Bacteria</taxon>
        <taxon>Bacillati</taxon>
        <taxon>Bacillota</taxon>
        <taxon>Bacilli</taxon>
        <taxon>Lactobacillales</taxon>
        <taxon>Lactobacillaceae</taxon>
        <taxon>Periweissella</taxon>
    </lineage>
</organism>
<evidence type="ECO:0000313" key="2">
    <source>
        <dbReference type="EMBL" id="CAH0419357.1"/>
    </source>
</evidence>
<evidence type="ECO:0000259" key="1">
    <source>
        <dbReference type="Pfam" id="PF01872"/>
    </source>
</evidence>
<feature type="domain" description="Bacterial bifunctional deaminase-reductase C-terminal" evidence="1">
    <location>
        <begin position="5"/>
        <end position="201"/>
    </location>
</feature>
<protein>
    <recommendedName>
        <fullName evidence="1">Bacterial bifunctional deaminase-reductase C-terminal domain-containing protein</fullName>
    </recommendedName>
</protein>
<dbReference type="RefSeq" id="WP_230099394.1">
    <property type="nucleotide sequence ID" value="NZ_CAKKNT010000035.1"/>
</dbReference>
<gene>
    <name evidence="2" type="ORF">WGH24286_01807</name>
</gene>
<dbReference type="InterPro" id="IPR002734">
    <property type="entry name" value="RibDG_C"/>
</dbReference>
<dbReference type="Gene3D" id="3.40.430.10">
    <property type="entry name" value="Dihydrofolate Reductase, subunit A"/>
    <property type="match status" value="1"/>
</dbReference>
<dbReference type="InterPro" id="IPR024072">
    <property type="entry name" value="DHFR-like_dom_sf"/>
</dbReference>
<proteinExistence type="predicted"/>